<feature type="domain" description="Spore protein YkvP/CgeB glycosyl transferase-like" evidence="1">
    <location>
        <begin position="416"/>
        <end position="566"/>
    </location>
</feature>
<dbReference type="Pfam" id="PF13524">
    <property type="entry name" value="Glyco_trans_1_2"/>
    <property type="match status" value="1"/>
</dbReference>
<dbReference type="Gene3D" id="1.25.40.10">
    <property type="entry name" value="Tetratricopeptide repeat domain"/>
    <property type="match status" value="1"/>
</dbReference>
<dbReference type="AlphaFoldDB" id="A0A364P1K6"/>
<dbReference type="EMBL" id="PGTO01000002">
    <property type="protein sequence ID" value="RAU23201.1"/>
    <property type="molecule type" value="Genomic_DNA"/>
</dbReference>
<accession>A0A364P1K6</accession>
<sequence length="598" mass="65862">MANPIAPAAMAAIASGWIADEAPEVIADGLRQVTQSWLAQAGLPPQALWRSLAERLHHYGCFDAEIDACRMALSLMPGQSFFQLRLAEMLRRAGKPDDARVVLGEIGGSGPSRCDALLQLLALDNDAATLDALESLLAEDGQWSGRHRGLIEHLVAMDRCERATAFITRWTDRWPIAPGHVFDMGAVAMMIGKPHLARSLFTSIWGGVSGGPDPLIGHFDGAIRPYDETIETELAKRIEAAFALDEADLPVVPLPDDPPPPAVKVVMVSFNHRALPNDLAEHFGRSARDAGVDLHLYLDSAIIMGRDFVGSDGEVANRVDVFVAAMERLRPDVVILDCQPLSLRGVNPAMMVALKARLGFRLACLMRDAHRHAMPLLQSWLPACDAMVMGDPLSQIRQEGGDKVVIVPLPSLHSSFLDHAERRPGLTFVGNIAWQPRIMVLAVLMTEDIAFTAITGARRHAETGDTDAYARLLTRTQANLNVSRHAADDHLVTGRVWETIAAGALLVEQDNPATAKFFTPYRHYLPWTNVEDIVHIAHFIGRRPDLAARIAQDAHDWAKRHYNGHRFWSALLHRTIRTRPPEDMEADRDAAQDWLALV</sequence>
<keyword evidence="3" id="KW-1185">Reference proteome</keyword>
<dbReference type="InterPro" id="IPR011990">
    <property type="entry name" value="TPR-like_helical_dom_sf"/>
</dbReference>
<organism evidence="2 3">
    <name type="scientific">Paramagnetospirillum kuznetsovii</name>
    <dbReference type="NCBI Taxonomy" id="2053833"/>
    <lineage>
        <taxon>Bacteria</taxon>
        <taxon>Pseudomonadati</taxon>
        <taxon>Pseudomonadota</taxon>
        <taxon>Alphaproteobacteria</taxon>
        <taxon>Rhodospirillales</taxon>
        <taxon>Magnetospirillaceae</taxon>
        <taxon>Paramagnetospirillum</taxon>
    </lineage>
</organism>
<dbReference type="RefSeq" id="WP_112142399.1">
    <property type="nucleotide sequence ID" value="NZ_PGTO01000002.1"/>
</dbReference>
<evidence type="ECO:0000313" key="2">
    <source>
        <dbReference type="EMBL" id="RAU23201.1"/>
    </source>
</evidence>
<protein>
    <recommendedName>
        <fullName evidence="1">Spore protein YkvP/CgeB glycosyl transferase-like domain-containing protein</fullName>
    </recommendedName>
</protein>
<evidence type="ECO:0000259" key="1">
    <source>
        <dbReference type="Pfam" id="PF13524"/>
    </source>
</evidence>
<reference evidence="2 3" key="1">
    <citation type="submission" date="2017-11" db="EMBL/GenBank/DDBJ databases">
        <title>Draft genome sequence of magnetotactic bacterium Magnetospirillum kuznetsovii LBB-42.</title>
        <authorList>
            <person name="Grouzdev D.S."/>
            <person name="Rysina M.S."/>
            <person name="Baslerov R.V."/>
            <person name="Koziaeva V."/>
        </authorList>
    </citation>
    <scope>NUCLEOTIDE SEQUENCE [LARGE SCALE GENOMIC DNA]</scope>
    <source>
        <strain evidence="2 3">LBB-42</strain>
    </source>
</reference>
<gene>
    <name evidence="2" type="ORF">CU669_03310</name>
</gene>
<dbReference type="OrthoDB" id="9774625at2"/>
<dbReference type="Proteomes" id="UP000251075">
    <property type="component" value="Unassembled WGS sequence"/>
</dbReference>
<dbReference type="SUPFAM" id="SSF48452">
    <property type="entry name" value="TPR-like"/>
    <property type="match status" value="1"/>
</dbReference>
<comment type="caution">
    <text evidence="2">The sequence shown here is derived from an EMBL/GenBank/DDBJ whole genome shotgun (WGS) entry which is preliminary data.</text>
</comment>
<proteinExistence type="predicted"/>
<name>A0A364P1K6_9PROT</name>
<evidence type="ECO:0000313" key="3">
    <source>
        <dbReference type="Proteomes" id="UP000251075"/>
    </source>
</evidence>
<dbReference type="InterPro" id="IPR055259">
    <property type="entry name" value="YkvP/CgeB_Glyco_trans-like"/>
</dbReference>